<dbReference type="Pfam" id="PF13813">
    <property type="entry name" value="MBOAT_2"/>
    <property type="match status" value="1"/>
</dbReference>
<dbReference type="Proteomes" id="UP000240493">
    <property type="component" value="Unassembled WGS sequence"/>
</dbReference>
<dbReference type="InterPro" id="IPR044851">
    <property type="entry name" value="Wax_synthase"/>
</dbReference>
<dbReference type="GO" id="GO:0016020">
    <property type="term" value="C:membrane"/>
    <property type="evidence" value="ECO:0007669"/>
    <property type="project" value="UniProtKB-SubCell"/>
</dbReference>
<evidence type="ECO:0000313" key="9">
    <source>
        <dbReference type="EMBL" id="PTB41318.1"/>
    </source>
</evidence>
<feature type="domain" description="Wax synthase" evidence="8">
    <location>
        <begin position="235"/>
        <end position="298"/>
    </location>
</feature>
<dbReference type="AlphaFoldDB" id="A0A2T3Z933"/>
<feature type="transmembrane region" description="Helical" evidence="7">
    <location>
        <begin position="339"/>
        <end position="358"/>
    </location>
</feature>
<accession>A0A2T3Z933</accession>
<protein>
    <recommendedName>
        <fullName evidence="8">Wax synthase domain-containing protein</fullName>
    </recommendedName>
</protein>
<keyword evidence="10" id="KW-1185">Reference proteome</keyword>
<keyword evidence="6 7" id="KW-0472">Membrane</keyword>
<feature type="transmembrane region" description="Helical" evidence="7">
    <location>
        <begin position="32"/>
        <end position="48"/>
    </location>
</feature>
<evidence type="ECO:0000256" key="6">
    <source>
        <dbReference type="ARBA" id="ARBA00023136"/>
    </source>
</evidence>
<feature type="transmembrane region" description="Helical" evidence="7">
    <location>
        <begin position="6"/>
        <end position="25"/>
    </location>
</feature>
<dbReference type="GO" id="GO:0008374">
    <property type="term" value="F:O-acyltransferase activity"/>
    <property type="evidence" value="ECO:0007669"/>
    <property type="project" value="InterPro"/>
</dbReference>
<dbReference type="EMBL" id="KZ679261">
    <property type="protein sequence ID" value="PTB41318.1"/>
    <property type="molecule type" value="Genomic_DNA"/>
</dbReference>
<evidence type="ECO:0000313" key="10">
    <source>
        <dbReference type="Proteomes" id="UP000240493"/>
    </source>
</evidence>
<name>A0A2T3Z933_TRIA4</name>
<keyword evidence="5 7" id="KW-1133">Transmembrane helix</keyword>
<feature type="transmembrane region" description="Helical" evidence="7">
    <location>
        <begin position="145"/>
        <end position="162"/>
    </location>
</feature>
<evidence type="ECO:0000256" key="4">
    <source>
        <dbReference type="ARBA" id="ARBA00022692"/>
    </source>
</evidence>
<proteinExistence type="inferred from homology"/>
<dbReference type="PANTHER" id="PTHR31595">
    <property type="entry name" value="LONG-CHAIN-ALCOHOL O-FATTY-ACYLTRANSFERASE 3-RELATED"/>
    <property type="match status" value="1"/>
</dbReference>
<comment type="similarity">
    <text evidence="2">Belongs to the wax synthase family.</text>
</comment>
<dbReference type="PANTHER" id="PTHR31595:SF60">
    <property type="entry name" value="BIOSYNTHESIS PROTEIN (TRI7), PUTATIVE (AFU_ORTHOLOGUE AFUA_8G05970)-RELATED"/>
    <property type="match status" value="1"/>
</dbReference>
<organism evidence="9 10">
    <name type="scientific">Trichoderma asperellum (strain ATCC 204424 / CBS 433.97 / NBRC 101777)</name>
    <dbReference type="NCBI Taxonomy" id="1042311"/>
    <lineage>
        <taxon>Eukaryota</taxon>
        <taxon>Fungi</taxon>
        <taxon>Dikarya</taxon>
        <taxon>Ascomycota</taxon>
        <taxon>Pezizomycotina</taxon>
        <taxon>Sordariomycetes</taxon>
        <taxon>Hypocreomycetidae</taxon>
        <taxon>Hypocreales</taxon>
        <taxon>Hypocreaceae</taxon>
        <taxon>Trichoderma</taxon>
    </lineage>
</organism>
<reference evidence="9 10" key="1">
    <citation type="submission" date="2016-07" db="EMBL/GenBank/DDBJ databases">
        <title>Multiple horizontal gene transfer events from other fungi enriched the ability of initially mycotrophic Trichoderma (Ascomycota) to feed on dead plant biomass.</title>
        <authorList>
            <consortium name="DOE Joint Genome Institute"/>
            <person name="Aerts A."/>
            <person name="Atanasova L."/>
            <person name="Chenthamara K."/>
            <person name="Zhang J."/>
            <person name="Grujic M."/>
            <person name="Henrissat B."/>
            <person name="Kuo A."/>
            <person name="Salamov A."/>
            <person name="Lipzen A."/>
            <person name="Labutti K."/>
            <person name="Barry K."/>
            <person name="Miao Y."/>
            <person name="Rahimi M.J."/>
            <person name="Shen Q."/>
            <person name="Grigoriev I.V."/>
            <person name="Kubicek C.P."/>
            <person name="Druzhinina I.S."/>
        </authorList>
    </citation>
    <scope>NUCLEOTIDE SEQUENCE [LARGE SCALE GENOMIC DNA]</scope>
    <source>
        <strain evidence="9 10">CBS 433.97</strain>
    </source>
</reference>
<evidence type="ECO:0000256" key="7">
    <source>
        <dbReference type="SAM" id="Phobius"/>
    </source>
</evidence>
<evidence type="ECO:0000256" key="1">
    <source>
        <dbReference type="ARBA" id="ARBA00004141"/>
    </source>
</evidence>
<dbReference type="STRING" id="1042311.A0A2T3Z933"/>
<feature type="transmembrane region" description="Helical" evidence="7">
    <location>
        <begin position="60"/>
        <end position="82"/>
    </location>
</feature>
<comment type="subcellular location">
    <subcellularLocation>
        <location evidence="1">Membrane</location>
        <topology evidence="1">Multi-pass membrane protein</topology>
    </subcellularLocation>
</comment>
<gene>
    <name evidence="9" type="ORF">M441DRAFT_26548</name>
</gene>
<dbReference type="InterPro" id="IPR032805">
    <property type="entry name" value="Wax_synthase_dom"/>
</dbReference>
<evidence type="ECO:0000256" key="5">
    <source>
        <dbReference type="ARBA" id="ARBA00022989"/>
    </source>
</evidence>
<dbReference type="GO" id="GO:0006629">
    <property type="term" value="P:lipid metabolic process"/>
    <property type="evidence" value="ECO:0007669"/>
    <property type="project" value="InterPro"/>
</dbReference>
<sequence length="383" mass="42987">MDAHIYPQPLVFLLCAVTIFEVSLFCLPPHSLYRAAAIALLAAVTYSFQLSLLEHIPNRAFLSLALGATWTTFLNAFEILIVSNVGPQDPGLQLANSEKPIYQALRAATLPFNWRRIGTKWQIKAPASTEDGSIPGRVRFLFRRLGVLIACYLVIDLCAAGPPPDPNMITREKQTISYLLAGTGATSEDVGFRVISTIVFLINAALGVIGVYNLLAIVAVLCGDQPQSWPHIWQGWPSQAYSVRRFWSNYYHQGLRKALSGPADWIVDLVIPRGNLISRYSRLALAFFFSAMLHHQAEGSENGQLIFFSSQAFGIMLEDTAHWLYSFSPIQLPRHVEHALGYLWVLVWLVCLVPYWSYSTMRIIDDPVRDRATFEIFKKVLSK</sequence>
<evidence type="ECO:0000256" key="2">
    <source>
        <dbReference type="ARBA" id="ARBA00007282"/>
    </source>
</evidence>
<keyword evidence="3" id="KW-0808">Transferase</keyword>
<feature type="transmembrane region" description="Helical" evidence="7">
    <location>
        <begin position="198"/>
        <end position="222"/>
    </location>
</feature>
<keyword evidence="4 7" id="KW-0812">Transmembrane</keyword>
<evidence type="ECO:0000259" key="8">
    <source>
        <dbReference type="Pfam" id="PF13813"/>
    </source>
</evidence>
<evidence type="ECO:0000256" key="3">
    <source>
        <dbReference type="ARBA" id="ARBA00022679"/>
    </source>
</evidence>
<dbReference type="OrthoDB" id="1077582at2759"/>